<dbReference type="Pfam" id="PF04221">
    <property type="entry name" value="RelB"/>
    <property type="match status" value="1"/>
</dbReference>
<dbReference type="Proteomes" id="UP000327236">
    <property type="component" value="Unassembled WGS sequence"/>
</dbReference>
<dbReference type="GeneID" id="31742118"/>
<dbReference type="InterPro" id="IPR007337">
    <property type="entry name" value="RelB/DinJ"/>
</dbReference>
<accession>A0A5N1I6Y1</accession>
<dbReference type="EMBL" id="JBBVUL010000024">
    <property type="protein sequence ID" value="MEL0565983.1"/>
    <property type="molecule type" value="Genomic_DNA"/>
</dbReference>
<keyword evidence="4" id="KW-1185">Reference proteome</keyword>
<dbReference type="GO" id="GO:0006355">
    <property type="term" value="P:regulation of DNA-templated transcription"/>
    <property type="evidence" value="ECO:0007669"/>
    <property type="project" value="InterPro"/>
</dbReference>
<name>A0A5N1I6Y1_LACJE</name>
<organism evidence="1 3">
    <name type="scientific">Lactobacillus jensenii</name>
    <dbReference type="NCBI Taxonomy" id="109790"/>
    <lineage>
        <taxon>Bacteria</taxon>
        <taxon>Bacillati</taxon>
        <taxon>Bacillota</taxon>
        <taxon>Bacilli</taxon>
        <taxon>Lactobacillales</taxon>
        <taxon>Lactobacillaceae</taxon>
        <taxon>Lactobacillus</taxon>
    </lineage>
</organism>
<dbReference type="NCBIfam" id="TIGR02384">
    <property type="entry name" value="RelB_DinJ"/>
    <property type="match status" value="1"/>
</dbReference>
<dbReference type="AlphaFoldDB" id="A0A5N1I6Y1"/>
<dbReference type="RefSeq" id="WP_006585508.1">
    <property type="nucleotide sequence ID" value="NZ_CATOUV010000001.1"/>
</dbReference>
<gene>
    <name evidence="2" type="ORF">AAC431_08700</name>
    <name evidence="1" type="ORF">F6H94_06715</name>
</gene>
<dbReference type="InterPro" id="IPR013321">
    <property type="entry name" value="Arc_rbn_hlx_hlx"/>
</dbReference>
<comment type="caution">
    <text evidence="1">The sequence shown here is derived from an EMBL/GenBank/DDBJ whole genome shotgun (WGS) entry which is preliminary data.</text>
</comment>
<proteinExistence type="predicted"/>
<evidence type="ECO:0000313" key="2">
    <source>
        <dbReference type="EMBL" id="MEL0565983.1"/>
    </source>
</evidence>
<protein>
    <submittedName>
        <fullName evidence="1">Type II toxin-antitoxin system RelB/DinJ family antitoxin</fullName>
    </submittedName>
</protein>
<dbReference type="Proteomes" id="UP001385848">
    <property type="component" value="Unassembled WGS sequence"/>
</dbReference>
<dbReference type="OrthoDB" id="9804867at2"/>
<dbReference type="KEGG" id="lje:BUE77_00210"/>
<sequence>MSKQRLVLMVDDDLKKEFKRTVEDMGLTSTAAVTLFMQQVVNQKRIPFNPTYTKK</sequence>
<evidence type="ECO:0000313" key="4">
    <source>
        <dbReference type="Proteomes" id="UP001385848"/>
    </source>
</evidence>
<dbReference type="EMBL" id="VYWW01000031">
    <property type="protein sequence ID" value="KAA9321312.1"/>
    <property type="molecule type" value="Genomic_DNA"/>
</dbReference>
<dbReference type="Gene3D" id="1.10.1220.10">
    <property type="entry name" value="Met repressor-like"/>
    <property type="match status" value="1"/>
</dbReference>
<evidence type="ECO:0000313" key="1">
    <source>
        <dbReference type="EMBL" id="KAA9321312.1"/>
    </source>
</evidence>
<reference evidence="1 3" key="1">
    <citation type="submission" date="2019-09" db="EMBL/GenBank/DDBJ databases">
        <title>Draft genome sequence assemblies of isolates from the urinary tract.</title>
        <authorList>
            <person name="Mores C.R."/>
            <person name="Putonti C."/>
            <person name="Wolfe A.J."/>
        </authorList>
    </citation>
    <scope>NUCLEOTIDE SEQUENCE [LARGE SCALE GENOMIC DNA]</scope>
    <source>
        <strain evidence="1 3">UMB246</strain>
    </source>
</reference>
<evidence type="ECO:0000313" key="3">
    <source>
        <dbReference type="Proteomes" id="UP000327236"/>
    </source>
</evidence>
<reference evidence="2 4" key="2">
    <citation type="submission" date="2024-04" db="EMBL/GenBank/DDBJ databases">
        <title>Three lactobacilli isolated from voided urine samples from females with type 2 diabetes.</title>
        <authorList>
            <person name="Kula A."/>
            <person name="Stegman N."/>
            <person name="Putonti C."/>
        </authorList>
    </citation>
    <scope>NUCLEOTIDE SEQUENCE [LARGE SCALE GENOMIC DNA]</scope>
    <source>
        <strain evidence="2 4">1855</strain>
    </source>
</reference>